<gene>
    <name evidence="2" type="ORF">ACFQ1E_03835</name>
</gene>
<protein>
    <submittedName>
        <fullName evidence="2">Uncharacterized protein</fullName>
    </submittedName>
</protein>
<reference evidence="3" key="1">
    <citation type="journal article" date="2019" name="Int. J. Syst. Evol. Microbiol.">
        <title>The Global Catalogue of Microorganisms (GCM) 10K type strain sequencing project: providing services to taxonomists for standard genome sequencing and annotation.</title>
        <authorList>
            <consortium name="The Broad Institute Genomics Platform"/>
            <consortium name="The Broad Institute Genome Sequencing Center for Infectious Disease"/>
            <person name="Wu L."/>
            <person name="Ma J."/>
        </authorList>
    </citation>
    <scope>NUCLEOTIDE SEQUENCE [LARGE SCALE GENOMIC DNA]</scope>
    <source>
        <strain evidence="3">CCUG 62982</strain>
    </source>
</reference>
<evidence type="ECO:0000256" key="1">
    <source>
        <dbReference type="SAM" id="SignalP"/>
    </source>
</evidence>
<proteinExistence type="predicted"/>
<evidence type="ECO:0000313" key="2">
    <source>
        <dbReference type="EMBL" id="MFD0945464.1"/>
    </source>
</evidence>
<sequence length="125" mass="13405">MPNVPALFAAAGAAALLFLAAPAHAQMSDASIEAYNRHADTVNADKAEMQRELTLMRAAPDAAEGCRHIDRIRELGFDALASLNLMKQLASSSGDQSAYTSAQATFEELETQLAKVRLLKDQRCG</sequence>
<keyword evidence="1" id="KW-0732">Signal</keyword>
<comment type="caution">
    <text evidence="2">The sequence shown here is derived from an EMBL/GenBank/DDBJ whole genome shotgun (WGS) entry which is preliminary data.</text>
</comment>
<organism evidence="2 3">
    <name type="scientific">Sphingomonas canadensis</name>
    <dbReference type="NCBI Taxonomy" id="1219257"/>
    <lineage>
        <taxon>Bacteria</taxon>
        <taxon>Pseudomonadati</taxon>
        <taxon>Pseudomonadota</taxon>
        <taxon>Alphaproteobacteria</taxon>
        <taxon>Sphingomonadales</taxon>
        <taxon>Sphingomonadaceae</taxon>
        <taxon>Sphingomonas</taxon>
    </lineage>
</organism>
<keyword evidence="3" id="KW-1185">Reference proteome</keyword>
<dbReference type="Proteomes" id="UP001596977">
    <property type="component" value="Unassembled WGS sequence"/>
</dbReference>
<dbReference type="EMBL" id="JBHTJG010000001">
    <property type="protein sequence ID" value="MFD0945464.1"/>
    <property type="molecule type" value="Genomic_DNA"/>
</dbReference>
<evidence type="ECO:0000313" key="3">
    <source>
        <dbReference type="Proteomes" id="UP001596977"/>
    </source>
</evidence>
<dbReference type="RefSeq" id="WP_264942295.1">
    <property type="nucleotide sequence ID" value="NZ_JAPDRA010000001.1"/>
</dbReference>
<feature type="chain" id="PRO_5045615030" evidence="1">
    <location>
        <begin position="26"/>
        <end position="125"/>
    </location>
</feature>
<feature type="signal peptide" evidence="1">
    <location>
        <begin position="1"/>
        <end position="25"/>
    </location>
</feature>
<name>A0ABW3H2S0_9SPHN</name>
<accession>A0ABW3H2S0</accession>